<name>A0ACC2V4W0_9TREE</name>
<reference evidence="1" key="1">
    <citation type="submission" date="2023-04" db="EMBL/GenBank/DDBJ databases">
        <title>Draft Genome sequencing of Naganishia species isolated from polar environments using Oxford Nanopore Technology.</title>
        <authorList>
            <person name="Leo P."/>
            <person name="Venkateswaran K."/>
        </authorList>
    </citation>
    <scope>NUCLEOTIDE SEQUENCE</scope>
    <source>
        <strain evidence="1">MNA-CCFEE 5262</strain>
    </source>
</reference>
<comment type="caution">
    <text evidence="1">The sequence shown here is derived from an EMBL/GenBank/DDBJ whole genome shotgun (WGS) entry which is preliminary data.</text>
</comment>
<organism evidence="1 2">
    <name type="scientific">Naganishia adeliensis</name>
    <dbReference type="NCBI Taxonomy" id="92952"/>
    <lineage>
        <taxon>Eukaryota</taxon>
        <taxon>Fungi</taxon>
        <taxon>Dikarya</taxon>
        <taxon>Basidiomycota</taxon>
        <taxon>Agaricomycotina</taxon>
        <taxon>Tremellomycetes</taxon>
        <taxon>Filobasidiales</taxon>
        <taxon>Filobasidiaceae</taxon>
        <taxon>Naganishia</taxon>
    </lineage>
</organism>
<accession>A0ACC2V4W0</accession>
<dbReference type="EMBL" id="JASBWS010000140">
    <property type="protein sequence ID" value="KAJ9094297.1"/>
    <property type="molecule type" value="Genomic_DNA"/>
</dbReference>
<keyword evidence="2" id="KW-1185">Reference proteome</keyword>
<proteinExistence type="predicted"/>
<protein>
    <submittedName>
        <fullName evidence="1">Uncharacterized protein</fullName>
    </submittedName>
</protein>
<sequence length="226" mass="25073">MSNATALMKASQSKTGSDYISKEEVEKLFDKFWDALRNDLQLPRGAGLSRKDEGKRLVDQLVKELEGLAESHAETWTYKLFYGKFKANTSGRNFRSSRILQMLRRSQNAVWMQLTFGERGANLKARVGVLNLFGEIRERLCGDDKGTGKREFVTSAGIDHRDIDSRKSGTSIDPSDRDRGTTLFAAESTVGTAGTLASQRMHEAPSELTASTSKKRTRSLSTEGSP</sequence>
<gene>
    <name evidence="1" type="ORF">QFC20_006925</name>
</gene>
<dbReference type="Proteomes" id="UP001230649">
    <property type="component" value="Unassembled WGS sequence"/>
</dbReference>
<evidence type="ECO:0000313" key="2">
    <source>
        <dbReference type="Proteomes" id="UP001230649"/>
    </source>
</evidence>
<evidence type="ECO:0000313" key="1">
    <source>
        <dbReference type="EMBL" id="KAJ9094297.1"/>
    </source>
</evidence>